<evidence type="ECO:0000313" key="2">
    <source>
        <dbReference type="EMBL" id="KAJ3738786.1"/>
    </source>
</evidence>
<dbReference type="Proteomes" id="UP001142393">
    <property type="component" value="Unassembled WGS sequence"/>
</dbReference>
<evidence type="ECO:0008006" key="4">
    <source>
        <dbReference type="Google" id="ProtNLM"/>
    </source>
</evidence>
<feature type="compositionally biased region" description="Basic and acidic residues" evidence="1">
    <location>
        <begin position="298"/>
        <end position="308"/>
    </location>
</feature>
<evidence type="ECO:0000256" key="1">
    <source>
        <dbReference type="SAM" id="MobiDB-lite"/>
    </source>
</evidence>
<sequence length="344" mass="38152">MSVPATETHATLSRAFPPPSLAGVPFEYILDQLRNLAPSYWGNAESSDCTLVIPVPYPRVRSTSSSPSITPFRPSYDPSGLGRRATEPSTLAILPRITLKLHSEYLSAHSSFLRSLFSGASPLGLITDGPSTHPAPNTPFRTPSGRFTIPADRLPRLLNSSPTHPVLFVPVPDPSSIDLVFHWMYFGDFRHIRDSLHEGYIQWEGIARNVEYLGLSDEIKVFLGDWYARWLHSDRRRSCENLTSTHSISDSESDSDSLSDDGELFNLNGEFSSDETLVSDMDDDMDCLNIKVVDANREQPTRGRDRATRGLSWTSGYEDKFPDASSNPSNARREGSPIPPHCAS</sequence>
<accession>A0A9W8NQB7</accession>
<name>A0A9W8NQB7_9AGAR</name>
<feature type="region of interest" description="Disordered" evidence="1">
    <location>
        <begin position="298"/>
        <end position="344"/>
    </location>
</feature>
<dbReference type="AlphaFoldDB" id="A0A9W8NQB7"/>
<reference evidence="2 3" key="1">
    <citation type="journal article" date="2023" name="Proc. Natl. Acad. Sci. U.S.A.">
        <title>A global phylogenomic analysis of the shiitake genus Lentinula.</title>
        <authorList>
            <person name="Sierra-Patev S."/>
            <person name="Min B."/>
            <person name="Naranjo-Ortiz M."/>
            <person name="Looney B."/>
            <person name="Konkel Z."/>
            <person name="Slot J.C."/>
            <person name="Sakamoto Y."/>
            <person name="Steenwyk J.L."/>
            <person name="Rokas A."/>
            <person name="Carro J."/>
            <person name="Camarero S."/>
            <person name="Ferreira P."/>
            <person name="Molpeceres G."/>
            <person name="Ruiz-Duenas F.J."/>
            <person name="Serrano A."/>
            <person name="Henrissat B."/>
            <person name="Drula E."/>
            <person name="Hughes K.W."/>
            <person name="Mata J.L."/>
            <person name="Ishikawa N.K."/>
            <person name="Vargas-Isla R."/>
            <person name="Ushijima S."/>
            <person name="Smith C.A."/>
            <person name="Donoghue J."/>
            <person name="Ahrendt S."/>
            <person name="Andreopoulos W."/>
            <person name="He G."/>
            <person name="LaButti K."/>
            <person name="Lipzen A."/>
            <person name="Ng V."/>
            <person name="Riley R."/>
            <person name="Sandor L."/>
            <person name="Barry K."/>
            <person name="Martinez A.T."/>
            <person name="Xiao Y."/>
            <person name="Gibbons J.G."/>
            <person name="Terashima K."/>
            <person name="Grigoriev I.V."/>
            <person name="Hibbett D."/>
        </authorList>
    </citation>
    <scope>NUCLEOTIDE SEQUENCE [LARGE SCALE GENOMIC DNA]</scope>
    <source>
        <strain evidence="2 3">TFB7810</strain>
    </source>
</reference>
<gene>
    <name evidence="2" type="ORF">DFH05DRAFT_1408251</name>
</gene>
<comment type="caution">
    <text evidence="2">The sequence shown here is derived from an EMBL/GenBank/DDBJ whole genome shotgun (WGS) entry which is preliminary data.</text>
</comment>
<protein>
    <recommendedName>
        <fullName evidence="4">BTB domain-containing protein</fullName>
    </recommendedName>
</protein>
<dbReference type="EMBL" id="JANVFU010000022">
    <property type="protein sequence ID" value="KAJ3738786.1"/>
    <property type="molecule type" value="Genomic_DNA"/>
</dbReference>
<evidence type="ECO:0000313" key="3">
    <source>
        <dbReference type="Proteomes" id="UP001142393"/>
    </source>
</evidence>
<keyword evidence="3" id="KW-1185">Reference proteome</keyword>
<feature type="region of interest" description="Disordered" evidence="1">
    <location>
        <begin position="62"/>
        <end position="83"/>
    </location>
</feature>
<proteinExistence type="predicted"/>
<organism evidence="2 3">
    <name type="scientific">Lentinula detonsa</name>
    <dbReference type="NCBI Taxonomy" id="2804962"/>
    <lineage>
        <taxon>Eukaryota</taxon>
        <taxon>Fungi</taxon>
        <taxon>Dikarya</taxon>
        <taxon>Basidiomycota</taxon>
        <taxon>Agaricomycotina</taxon>
        <taxon>Agaricomycetes</taxon>
        <taxon>Agaricomycetidae</taxon>
        <taxon>Agaricales</taxon>
        <taxon>Marasmiineae</taxon>
        <taxon>Omphalotaceae</taxon>
        <taxon>Lentinula</taxon>
    </lineage>
</organism>